<evidence type="ECO:0000313" key="6">
    <source>
        <dbReference type="Proteomes" id="UP000723714"/>
    </source>
</evidence>
<name>A0ABS6D033_9FIRM</name>
<reference evidence="5 6" key="1">
    <citation type="submission" date="2021-06" db="EMBL/GenBank/DDBJ databases">
        <title>Faecalicatena sp. nov. isolated from porcine feces.</title>
        <authorList>
            <person name="Oh B.S."/>
            <person name="Lee J.H."/>
        </authorList>
    </citation>
    <scope>NUCLEOTIDE SEQUENCE [LARGE SCALE GENOMIC DNA]</scope>
    <source>
        <strain evidence="5 6">AGMB00832</strain>
    </source>
</reference>
<organism evidence="5 6">
    <name type="scientific">Faecalicatena faecalis</name>
    <dbReference type="NCBI Taxonomy" id="2726362"/>
    <lineage>
        <taxon>Bacteria</taxon>
        <taxon>Bacillati</taxon>
        <taxon>Bacillota</taxon>
        <taxon>Clostridia</taxon>
        <taxon>Lachnospirales</taxon>
        <taxon>Lachnospiraceae</taxon>
        <taxon>Faecalicatena</taxon>
    </lineage>
</organism>
<evidence type="ECO:0000256" key="2">
    <source>
        <dbReference type="ARBA" id="ARBA00022840"/>
    </source>
</evidence>
<keyword evidence="3" id="KW-0472">Membrane</keyword>
<dbReference type="Proteomes" id="UP000723714">
    <property type="component" value="Unassembled WGS sequence"/>
</dbReference>
<keyword evidence="2" id="KW-0067">ATP-binding</keyword>
<dbReference type="InterPro" id="IPR000432">
    <property type="entry name" value="DNA_mismatch_repair_MutS_C"/>
</dbReference>
<gene>
    <name evidence="5" type="ORF">HGO97_002685</name>
</gene>
<keyword evidence="1" id="KW-0547">Nucleotide-binding</keyword>
<comment type="caution">
    <text evidence="5">The sequence shown here is derived from an EMBL/GenBank/DDBJ whole genome shotgun (WGS) entry which is preliminary data.</text>
</comment>
<dbReference type="RefSeq" id="WP_216239153.1">
    <property type="nucleotide sequence ID" value="NZ_JABACJ020000001.1"/>
</dbReference>
<accession>A0ABS6D033</accession>
<evidence type="ECO:0000256" key="3">
    <source>
        <dbReference type="SAM" id="Phobius"/>
    </source>
</evidence>
<dbReference type="Pfam" id="PF00488">
    <property type="entry name" value="MutS_V"/>
    <property type="match status" value="1"/>
</dbReference>
<dbReference type="PANTHER" id="PTHR11361:SF152">
    <property type="entry name" value="DNA MISMATCH REPAIR PROTEIN"/>
    <property type="match status" value="1"/>
</dbReference>
<evidence type="ECO:0000259" key="4">
    <source>
        <dbReference type="SMART" id="SM00534"/>
    </source>
</evidence>
<evidence type="ECO:0000256" key="1">
    <source>
        <dbReference type="ARBA" id="ARBA00022741"/>
    </source>
</evidence>
<feature type="transmembrane region" description="Helical" evidence="3">
    <location>
        <begin position="6"/>
        <end position="24"/>
    </location>
</feature>
<evidence type="ECO:0000313" key="5">
    <source>
        <dbReference type="EMBL" id="MBU3874720.1"/>
    </source>
</evidence>
<proteinExistence type="predicted"/>
<keyword evidence="3" id="KW-0812">Transmembrane</keyword>
<dbReference type="SMART" id="SM00534">
    <property type="entry name" value="MUTSac"/>
    <property type="match status" value="1"/>
</dbReference>
<dbReference type="EMBL" id="JABACJ020000001">
    <property type="protein sequence ID" value="MBU3874720.1"/>
    <property type="molecule type" value="Genomic_DNA"/>
</dbReference>
<dbReference type="InterPro" id="IPR045076">
    <property type="entry name" value="MutS"/>
</dbReference>
<sequence>MNEIKFVVGIVIIFVLFFILLSYLDKLRRLRKIRKRLEYNYGRWREVEYSDEVLSVIGAYTQTKEKMIDEITWNDLDMDSLFLSINHTWSFAGEDYLYHLLHIPHMDQEEWKVQEELIEYYQEHEKERTEMQLEFARIGKNHASSVYTYIMDSISLNTKVPAIHYLAFFGLILSIICTIIEPEKGFGMFITVMGANIGTYFYKRKALESSMQALQYFKRLVEGARRITKKRLITNSEYHDRVERDYKKLKRLLGASGYFGPANWDSPSLTEMLLDYIRLVTHLDCIFFYQCMKRMGQNIDVVEELFTAMGFLESMIAVGSLREALPYWCRPEFTKEKELYLKDAYHPSLEEPVPNSIRAMNGVLITGSNASGKSTFLKTVALNAILAQSLHTCAAQEYRGAWFHIFSSMALKDNLYKGESYYIAEIKALKRVMEPVEEAEILCFVDEVLRGTNTVERIAASTQVLKEFRKKGILCFAATHDIELTYLLEGEYENYHFQEQVLDGEIVFDYLLYEGRSTSRNAIQLLEILGYDKEIIDGAKAMVEGFMTTGKWSNELK</sequence>
<feature type="transmembrane region" description="Helical" evidence="3">
    <location>
        <begin position="162"/>
        <end position="180"/>
    </location>
</feature>
<dbReference type="PANTHER" id="PTHR11361">
    <property type="entry name" value="DNA MISMATCH REPAIR PROTEIN MUTS FAMILY MEMBER"/>
    <property type="match status" value="1"/>
</dbReference>
<protein>
    <recommendedName>
        <fullName evidence="4">DNA mismatch repair proteins mutS family domain-containing protein</fullName>
    </recommendedName>
</protein>
<keyword evidence="3" id="KW-1133">Transmembrane helix</keyword>
<keyword evidence="6" id="KW-1185">Reference proteome</keyword>
<feature type="domain" description="DNA mismatch repair proteins mutS family" evidence="4">
    <location>
        <begin position="360"/>
        <end position="544"/>
    </location>
</feature>